<dbReference type="Gene3D" id="3.30.450.180">
    <property type="match status" value="1"/>
</dbReference>
<proteinExistence type="predicted"/>
<comment type="caution">
    <text evidence="2">The sequence shown here is derived from an EMBL/GenBank/DDBJ whole genome shotgun (WGS) entry which is preliminary data.</text>
</comment>
<evidence type="ECO:0000313" key="2">
    <source>
        <dbReference type="EMBL" id="TCC50072.1"/>
    </source>
</evidence>
<dbReference type="InterPro" id="IPR041413">
    <property type="entry name" value="MLTR_LBD"/>
</dbReference>
<evidence type="ECO:0000313" key="3">
    <source>
        <dbReference type="Proteomes" id="UP000293342"/>
    </source>
</evidence>
<protein>
    <recommendedName>
        <fullName evidence="1">MmyB-like transcription regulator ligand binding domain-containing protein</fullName>
    </recommendedName>
</protein>
<name>A0A4V6N4K3_9ACTN</name>
<dbReference type="RefSeq" id="WP_131514583.1">
    <property type="nucleotide sequence ID" value="NZ_SJKD01000003.1"/>
</dbReference>
<dbReference type="Pfam" id="PF17765">
    <property type="entry name" value="MLTR_LBD"/>
    <property type="match status" value="1"/>
</dbReference>
<keyword evidence="3" id="KW-1185">Reference proteome</keyword>
<feature type="domain" description="MmyB-like transcription regulator ligand binding" evidence="1">
    <location>
        <begin position="8"/>
        <end position="48"/>
    </location>
</feature>
<gene>
    <name evidence="2" type="ORF">E0H75_17450</name>
</gene>
<organism evidence="2 3">
    <name type="scientific">Kribbella capetownensis</name>
    <dbReference type="NCBI Taxonomy" id="1572659"/>
    <lineage>
        <taxon>Bacteria</taxon>
        <taxon>Bacillati</taxon>
        <taxon>Actinomycetota</taxon>
        <taxon>Actinomycetes</taxon>
        <taxon>Propionibacteriales</taxon>
        <taxon>Kribbellaceae</taxon>
        <taxon>Kribbella</taxon>
    </lineage>
</organism>
<dbReference type="AlphaFoldDB" id="A0A4V6N4K3"/>
<evidence type="ECO:0000259" key="1">
    <source>
        <dbReference type="Pfam" id="PF17765"/>
    </source>
</evidence>
<dbReference type="Proteomes" id="UP000293342">
    <property type="component" value="Unassembled WGS sequence"/>
</dbReference>
<accession>A0A4V6N4K3</accession>
<sequence length="64" mass="6929">MGWSLPSQGHVTGHKRLTHPTLGRLTLPYEVLAVLDAPDQYLVVYGLENPLPDDVEISGSVSTS</sequence>
<reference evidence="2 3" key="1">
    <citation type="submission" date="2019-02" db="EMBL/GenBank/DDBJ databases">
        <title>Kribbella capetownensis sp. nov. and Kribbella speibonae sp. nov., isolated from soil.</title>
        <authorList>
            <person name="Curtis S.M."/>
            <person name="Norton I."/>
            <person name="Everest G.J."/>
            <person name="Meyers P.R."/>
        </authorList>
    </citation>
    <scope>NUCLEOTIDE SEQUENCE [LARGE SCALE GENOMIC DNA]</scope>
    <source>
        <strain evidence="2 3">YM53</strain>
    </source>
</reference>
<dbReference type="EMBL" id="SJKD01000003">
    <property type="protein sequence ID" value="TCC50072.1"/>
    <property type="molecule type" value="Genomic_DNA"/>
</dbReference>